<dbReference type="AlphaFoldDB" id="A0A0F9EB60"/>
<organism evidence="1">
    <name type="scientific">marine sediment metagenome</name>
    <dbReference type="NCBI Taxonomy" id="412755"/>
    <lineage>
        <taxon>unclassified sequences</taxon>
        <taxon>metagenomes</taxon>
        <taxon>ecological metagenomes</taxon>
    </lineage>
</organism>
<feature type="non-terminal residue" evidence="1">
    <location>
        <position position="1"/>
    </location>
</feature>
<reference evidence="1" key="1">
    <citation type="journal article" date="2015" name="Nature">
        <title>Complex archaea that bridge the gap between prokaryotes and eukaryotes.</title>
        <authorList>
            <person name="Spang A."/>
            <person name="Saw J.H."/>
            <person name="Jorgensen S.L."/>
            <person name="Zaremba-Niedzwiedzka K."/>
            <person name="Martijn J."/>
            <person name="Lind A.E."/>
            <person name="van Eijk R."/>
            <person name="Schleper C."/>
            <person name="Guy L."/>
            <person name="Ettema T.J."/>
        </authorList>
    </citation>
    <scope>NUCLEOTIDE SEQUENCE</scope>
</reference>
<evidence type="ECO:0000313" key="1">
    <source>
        <dbReference type="EMBL" id="KKL21288.1"/>
    </source>
</evidence>
<dbReference type="EMBL" id="LAZR01037792">
    <property type="protein sequence ID" value="KKL21288.1"/>
    <property type="molecule type" value="Genomic_DNA"/>
</dbReference>
<protein>
    <submittedName>
        <fullName evidence="1">Uncharacterized protein</fullName>
    </submittedName>
</protein>
<accession>A0A0F9EB60</accession>
<name>A0A0F9EB60_9ZZZZ</name>
<comment type="caution">
    <text evidence="1">The sequence shown here is derived from an EMBL/GenBank/DDBJ whole genome shotgun (WGS) entry which is preliminary data.</text>
</comment>
<gene>
    <name evidence="1" type="ORF">LCGC14_2446920</name>
</gene>
<sequence length="27" mass="3343">PLKWIAELAQEFDAALEDRWNEWRARK</sequence>
<proteinExistence type="predicted"/>